<sequence>MSGDASSSGVPLEGLDDVEDYIWANEGARSLSWDRFSHVFDLVQNGNQAFRENHFEEAINCYSRANNIKPGDPVILGNRSAAYSRISQFLKQRPASASEYKPLNGLDPTMHAELALKDAEKVMDLRNNSVNSYILKASALILLEKYELARDVILSGLQVDPFSNPLRASLQNLERSVANTSRRSHKPERSDEFDCTLCLKLLYEPVTTPCGHSFCRSCLFQTMDRGNRCPLCRTVLFISPRTCAISVTLNNIIQKNFPEEYADRKSEHESLTNFGVDLIPLFVMDVVIPCQKFPLHIFEPRYRLMVRRIMEGNHRMGMVILDSATGFIVDFACEVEITECEPLPDGRFYLEVESRRRFRILQSWDQDGYRVAEVEWVQDDPPRMRAELQDITNNAAEYAQSWLRRAKEAARQDRRRLEKLLNVEAMMPTPLDPERFSFWLATLSDRKPYEKLELLRIRDTEERIKRGLVYLRAYEQGSSICTIGPLLSVMKINHHSILSNLNHIPMIEDNPKTKDLILYRFSSLPHLMGRDNHTLLLLFFFLLIATFNCVSSRNSSDLAFSPSDNYLIDCGSSQDTKLEDGRTFKSDSSTRSYLETSTEVQVSMDSVSVNVASNSSSPLSSSALPLYRSARILTSDSKYSLYISDPGWHWVRLYFYPLHHLKFNLTTAVFSVTTGDDFGLLHEFSVRDNSSVVFKEYLLNVTGETFSLIFKPNQESYAFINAIEVVSAPDVLLSDSASTLPQGGTVNGLVKYAFEVFYRLNVGGPIITPKNDTLSRTWLPDTEYNKFPQGSQNASVSTSVIKYPKNGSNSYIAPRGVYATAEQMKDSNIQLQNFNLTWEMRVDPGFSYLIRLHFCDIVSKSLNELYFNVYINELIGVSSLDLSSINNALATAYYMDFLVNASSIKNNTVMVQVGPSSVQSGQTDAILNGLEVIKISNKVRSLAGLFGAKGSQGAQTMKIVAAVGLVMGLTAMILLAMVCIRWQKRPTDWQKRNSFSSWLLPLHTSQATFLSSKSSSRRSSIFGSRKSKNSHSGYFNNQGLGRYFTFSELQKATQNFDEKAVIGVGGFGKVYIGELEDGIKTAIKRGNPSSQQGINEFQTEIQMLSKLRHRHLVSLIGFSDEQSEMILVYEYMANGPLRDHLYGSNLPPLSWKQRLEICIGAARGLHYLHTGAAQGIIHRDVKTTNILLDENFVAKVSDFGLSKAASLEQGYVSTAVKGSFGYLDPEYFRKQQLTEKSDVYSFGVVLFEVLCARPVINPTLSREQVNLAEWAMRWHRKGMIEKVIDPQIAGTINPGSLKKYVEAAEKCLAEYGVDRPGMGDVLWNLEYALQLQEASSVPDNSEDKSTNLIPLENSSRKAPEGQPAVLINDDSEVTTDSPMFSQLANFQGRDSSPENHADDDFSIFPPSNHENLIPSRFNLQSKNHPTPPQSLPSSPLPFLRPDFDPSPSPPEVTLLPNWWGFAFKILRSRIANIGSYFGSNSSGTKRSFWSFGNVALAVTVVLWWLYVRVRRQRRRSESVENLMQIISEKDEKIMQLLNQISQMNQVLLSQHKVLASKLAN</sequence>
<keyword evidence="2" id="KW-1185">Reference proteome</keyword>
<reference evidence="2" key="1">
    <citation type="journal article" date="2016" name="Nat. Biotechnol.">
        <title>Sequencing wild and cultivated cassava and related species reveals extensive interspecific hybridization and genetic diversity.</title>
        <authorList>
            <person name="Bredeson J.V."/>
            <person name="Lyons J.B."/>
            <person name="Prochnik S.E."/>
            <person name="Wu G.A."/>
            <person name="Ha C.M."/>
            <person name="Edsinger-Gonzales E."/>
            <person name="Grimwood J."/>
            <person name="Schmutz J."/>
            <person name="Rabbi I.Y."/>
            <person name="Egesi C."/>
            <person name="Nauluvula P."/>
            <person name="Lebot V."/>
            <person name="Ndunguru J."/>
            <person name="Mkamilo G."/>
            <person name="Bart R.S."/>
            <person name="Setter T.L."/>
            <person name="Gleadow R.M."/>
            <person name="Kulakow P."/>
            <person name="Ferguson M.E."/>
            <person name="Rounsley S."/>
            <person name="Rokhsar D.S."/>
        </authorList>
    </citation>
    <scope>NUCLEOTIDE SEQUENCE [LARGE SCALE GENOMIC DNA]</scope>
    <source>
        <strain evidence="2">cv. AM560-2</strain>
    </source>
</reference>
<dbReference type="Proteomes" id="UP000091857">
    <property type="component" value="Chromosome 6"/>
</dbReference>
<protein>
    <submittedName>
        <fullName evidence="1">Uncharacterized protein</fullName>
    </submittedName>
</protein>
<evidence type="ECO:0000313" key="2">
    <source>
        <dbReference type="Proteomes" id="UP000091857"/>
    </source>
</evidence>
<proteinExistence type="predicted"/>
<evidence type="ECO:0000313" key="1">
    <source>
        <dbReference type="EMBL" id="KAG8652425.1"/>
    </source>
</evidence>
<name>A0ACB7HJI3_MANES</name>
<dbReference type="EMBL" id="CM004392">
    <property type="protein sequence ID" value="KAG8652425.1"/>
    <property type="molecule type" value="Genomic_DNA"/>
</dbReference>
<comment type="caution">
    <text evidence="1">The sequence shown here is derived from an EMBL/GenBank/DDBJ whole genome shotgun (WGS) entry which is preliminary data.</text>
</comment>
<accession>A0ACB7HJI3</accession>
<gene>
    <name evidence="1" type="ORF">MANES_06G089401v8</name>
</gene>
<organism evidence="1 2">
    <name type="scientific">Manihot esculenta</name>
    <name type="common">Cassava</name>
    <name type="synonym">Jatropha manihot</name>
    <dbReference type="NCBI Taxonomy" id="3983"/>
    <lineage>
        <taxon>Eukaryota</taxon>
        <taxon>Viridiplantae</taxon>
        <taxon>Streptophyta</taxon>
        <taxon>Embryophyta</taxon>
        <taxon>Tracheophyta</taxon>
        <taxon>Spermatophyta</taxon>
        <taxon>Magnoliopsida</taxon>
        <taxon>eudicotyledons</taxon>
        <taxon>Gunneridae</taxon>
        <taxon>Pentapetalae</taxon>
        <taxon>rosids</taxon>
        <taxon>fabids</taxon>
        <taxon>Malpighiales</taxon>
        <taxon>Euphorbiaceae</taxon>
        <taxon>Crotonoideae</taxon>
        <taxon>Manihoteae</taxon>
        <taxon>Manihot</taxon>
    </lineage>
</organism>